<dbReference type="InterPro" id="IPR052603">
    <property type="entry name" value="EFCB6"/>
</dbReference>
<dbReference type="EnsemblMetazoa" id="AEPI003791-RA">
    <property type="protein sequence ID" value="AEPI003791-PA"/>
    <property type="gene ID" value="AEPI003791"/>
</dbReference>
<evidence type="ECO:0000313" key="1">
    <source>
        <dbReference type="EnsemblMetazoa" id="AEPI003791-PA"/>
    </source>
</evidence>
<dbReference type="InterPro" id="IPR011992">
    <property type="entry name" value="EF-hand-dom_pair"/>
</dbReference>
<dbReference type="Gene3D" id="1.10.238.10">
    <property type="entry name" value="EF-hand"/>
    <property type="match status" value="2"/>
</dbReference>
<dbReference type="SUPFAM" id="SSF47473">
    <property type="entry name" value="EF-hand"/>
    <property type="match status" value="2"/>
</dbReference>
<dbReference type="PANTHER" id="PTHR20875:SF0">
    <property type="entry name" value="GH12158P"/>
    <property type="match status" value="1"/>
</dbReference>
<proteinExistence type="predicted"/>
<dbReference type="PANTHER" id="PTHR20875">
    <property type="entry name" value="EF-HAND CALCIUM-BINDING DOMAIN-CONTAINING PROTEIN 6-RELATED"/>
    <property type="match status" value="1"/>
</dbReference>
<dbReference type="VEuPathDB" id="VectorBase:AEPI003791"/>
<reference evidence="1" key="2">
    <citation type="submission" date="2020-05" db="UniProtKB">
        <authorList>
            <consortium name="EnsemblMetazoa"/>
        </authorList>
    </citation>
    <scope>IDENTIFICATION</scope>
    <source>
        <strain evidence="1">Epiroticus2</strain>
    </source>
</reference>
<dbReference type="STRING" id="199890.A0A182PA37"/>
<organism evidence="1 2">
    <name type="scientific">Anopheles epiroticus</name>
    <dbReference type="NCBI Taxonomy" id="199890"/>
    <lineage>
        <taxon>Eukaryota</taxon>
        <taxon>Metazoa</taxon>
        <taxon>Ecdysozoa</taxon>
        <taxon>Arthropoda</taxon>
        <taxon>Hexapoda</taxon>
        <taxon>Insecta</taxon>
        <taxon>Pterygota</taxon>
        <taxon>Neoptera</taxon>
        <taxon>Endopterygota</taxon>
        <taxon>Diptera</taxon>
        <taxon>Nematocera</taxon>
        <taxon>Culicoidea</taxon>
        <taxon>Culicidae</taxon>
        <taxon>Anophelinae</taxon>
        <taxon>Anopheles</taxon>
    </lineage>
</organism>
<keyword evidence="2" id="KW-1185">Reference proteome</keyword>
<name>A0A182PA37_9DIPT</name>
<dbReference type="AlphaFoldDB" id="A0A182PA37"/>
<protein>
    <recommendedName>
        <fullName evidence="3">EF-hand domain-containing protein</fullName>
    </recommendedName>
</protein>
<accession>A0A182PA37</accession>
<evidence type="ECO:0000313" key="2">
    <source>
        <dbReference type="Proteomes" id="UP000075885"/>
    </source>
</evidence>
<sequence length="730" mass="84748">MKTKFPCDDNSRANQDRLLAVWRSCERIRPLLEPVAEKLRLQFQQEDVCHSGTLPVYLFTNILVCYLGETDVSKEEVCHLSEYFSATAGRTSYDQFCDVLFGKEKLHHQQEDDDGRGNSYDRLSVYEHRKLSLMLMSIAKALRYREHVLIPYFEDYSLTTNSAPFCSLRFASRVLYFLGVTLSRLDVALLAKRFSTNGNDFNYKAFIDEIDQLFRYLDAHDGALDREKDDEKVPPKIIQTQLPKVDRTEIGTVSLATMLGKRVAYHPCLEPARPDYHMEELLLRVQQHIWNGTINTKEFFQQHDPQRCGWLGKSTFIRCLDVIGLSPLDRLPLNEREIKQICDRYAHPKDSCKICWTAFVNEMDRVFTEQGLEKGPFQAIESPPQLVRTLPRPGKQQLEPDALKKAERIVGELKNKICCQRILIEPPFRDFDTHRNGHVSFSQAREVFSMCGLHLEEQEAFLVEKHYGDALGFDYSHFLTDLGVIPPGDPNTTLPFRKIVESINKDRSGPSESMPWERDIVRVLAKVKAQTVRRRLRLIDFMEGFDPLNHHRICETQFCRGLSTANVKLTTNEMQLICEYFHTPTCQTVDYKRFCDTIAEVDYQPYLEKAPLLVPCRHFPADEQPINFLNFDERTILSKVLQKLARHADLVSNLSSILKDFDKQNIGHVSRNQLLRALATRDLHTRISSRELETICKYFAVEVGLRQEVNYRAFLEALDYLYENREVHPF</sequence>
<dbReference type="Proteomes" id="UP000075885">
    <property type="component" value="Unassembled WGS sequence"/>
</dbReference>
<evidence type="ECO:0008006" key="3">
    <source>
        <dbReference type="Google" id="ProtNLM"/>
    </source>
</evidence>
<reference evidence="2" key="1">
    <citation type="submission" date="2013-03" db="EMBL/GenBank/DDBJ databases">
        <title>The Genome Sequence of Anopheles epiroticus epiroticus2.</title>
        <authorList>
            <consortium name="The Broad Institute Genomics Platform"/>
            <person name="Neafsey D.E."/>
            <person name="Howell P."/>
            <person name="Walker B."/>
            <person name="Young S.K."/>
            <person name="Zeng Q."/>
            <person name="Gargeya S."/>
            <person name="Fitzgerald M."/>
            <person name="Haas B."/>
            <person name="Abouelleil A."/>
            <person name="Allen A.W."/>
            <person name="Alvarado L."/>
            <person name="Arachchi H.M."/>
            <person name="Berlin A.M."/>
            <person name="Chapman S.B."/>
            <person name="Gainer-Dewar J."/>
            <person name="Goldberg J."/>
            <person name="Griggs A."/>
            <person name="Gujja S."/>
            <person name="Hansen M."/>
            <person name="Howarth C."/>
            <person name="Imamovic A."/>
            <person name="Ireland A."/>
            <person name="Larimer J."/>
            <person name="McCowan C."/>
            <person name="Murphy C."/>
            <person name="Pearson M."/>
            <person name="Poon T.W."/>
            <person name="Priest M."/>
            <person name="Roberts A."/>
            <person name="Saif S."/>
            <person name="Shea T."/>
            <person name="Sisk P."/>
            <person name="Sykes S."/>
            <person name="Wortman J."/>
            <person name="Nusbaum C."/>
            <person name="Birren B."/>
        </authorList>
    </citation>
    <scope>NUCLEOTIDE SEQUENCE [LARGE SCALE GENOMIC DNA]</scope>
    <source>
        <strain evidence="2">Epiroticus2</strain>
    </source>
</reference>